<protein>
    <submittedName>
        <fullName evidence="1">Tetratricopeptide repeat protein</fullName>
    </submittedName>
</protein>
<sequence>MRFRILGHLEWLREGASLPIGRRRERLLLGLLLLDIGRTVSANRLIELLWDEGPPPSSARGSLQAHVSRLRGRLNEESAEEYGFVLSKANGGYLLDGDPQAVDLHRFRSRLQSAERASAPAERLRLLGLALPEWGGPVLAGVASEGLSRRLGAGFDELRLSAAVQRAEARLALGQHGLALEELAHVMAEHPHHERLAVLRMIALYRSDRRGEALQVYNETRARLAEELGLDPGVDLKRVQGMILHADPALLKDLQLQGVGRRPGAEAGPEPPAARDTAARWKAVNPEAGAACAQFVRRHPRTGVYIGRERELEELTALAAQAGSRSGLVTVVGAAGTGKTALALQWSRRAEADFPDGQLFVDLRGHSEGDPLTPKEALTTLLSSLGTAYQDIPHREAELAELYQRALVGRRVLVVLDNAESADQVSGLVPYGLGCLALVTSRSRLGGLIVRHGASTLRLGPLATAEAEELLRSIIGAVRAGSEPQALADLVKVCGGNALALRIVAANLAVNPDCRLADYAGALRSGNPLEHLSVAGDPGSAVRRAFELTRQRLDPETAEAFRMLGLLPGPATTVAAVAALLGLSVRAAQALLDRLYSIHLVESIMRERVRLPDLIWWYARFLADEEQPAQVRREGRRRLLRWYLGAADAAARCLHPQFPRLELPGPGEAPPSPRFDNRKDAAAWFDAERTELVKLIQSIDADAGADSEPDPVDRLLASTLRGYFWLRRDTESWMAVDTIARRAAERAGDAPGQAVEAGEAAALSDLAGLSTDLGGLEQAAGNFDEAIALNNAIRRVNCQAQPLSGRGEVLYAMGRLREAGIFCRRALALSRRIGAPHSIARVGNTLAAISSDLGEQREAVKLAEESLQGYRAVGNLAGEAESLSGLALIAARGGDGRGALRFGLAASRVSRKAGRPRMKLDAMIAMGHARFELRSYERALAHFDRARPAAYEMGYLRGLVMALLGSGVCALRMNRPGEALRHSGEALALARSSLLLLHEGQAYVVKAMAHRADGDQAAARRAGQRALEIYARTGFRPVCSPFSWR</sequence>
<evidence type="ECO:0000313" key="2">
    <source>
        <dbReference type="Proteomes" id="UP001348369"/>
    </source>
</evidence>
<organism evidence="1 2">
    <name type="scientific">Streptomyces scopuliridis</name>
    <dbReference type="NCBI Taxonomy" id="452529"/>
    <lineage>
        <taxon>Bacteria</taxon>
        <taxon>Bacillati</taxon>
        <taxon>Actinomycetota</taxon>
        <taxon>Actinomycetes</taxon>
        <taxon>Kitasatosporales</taxon>
        <taxon>Streptomycetaceae</taxon>
        <taxon>Streptomyces</taxon>
    </lineage>
</organism>
<dbReference type="Proteomes" id="UP001348369">
    <property type="component" value="Chromosome"/>
</dbReference>
<evidence type="ECO:0000313" key="1">
    <source>
        <dbReference type="EMBL" id="WSC02350.1"/>
    </source>
</evidence>
<gene>
    <name evidence="1" type="ORF">OG835_38690</name>
</gene>
<proteinExistence type="predicted"/>
<name>A0ACD4ZVU9_9ACTN</name>
<reference evidence="1" key="1">
    <citation type="submission" date="2022-10" db="EMBL/GenBank/DDBJ databases">
        <title>The complete genomes of actinobacterial strains from the NBC collection.</title>
        <authorList>
            <person name="Joergensen T.S."/>
            <person name="Alvarez Arevalo M."/>
            <person name="Sterndorff E.B."/>
            <person name="Faurdal D."/>
            <person name="Vuksanovic O."/>
            <person name="Mourched A.-S."/>
            <person name="Charusanti P."/>
            <person name="Shaw S."/>
            <person name="Blin K."/>
            <person name="Weber T."/>
        </authorList>
    </citation>
    <scope>NUCLEOTIDE SEQUENCE</scope>
    <source>
        <strain evidence="1">NBC 01771</strain>
    </source>
</reference>
<accession>A0ACD4ZVU9</accession>
<dbReference type="EMBL" id="CP109109">
    <property type="protein sequence ID" value="WSC02350.1"/>
    <property type="molecule type" value="Genomic_DNA"/>
</dbReference>
<keyword evidence="2" id="KW-1185">Reference proteome</keyword>